<keyword evidence="7 8" id="KW-0413">Isomerase</keyword>
<dbReference type="UniPathway" id="UPA00214"/>
<dbReference type="EC" id="5.1.3.2" evidence="4 8"/>
<dbReference type="STRING" id="1618550.UT39_C0012G0043"/>
<dbReference type="PANTHER" id="PTHR43725">
    <property type="entry name" value="UDP-GLUCOSE 4-EPIMERASE"/>
    <property type="match status" value="1"/>
</dbReference>
<evidence type="ECO:0000256" key="2">
    <source>
        <dbReference type="ARBA" id="ARBA00001911"/>
    </source>
</evidence>
<evidence type="ECO:0000256" key="3">
    <source>
        <dbReference type="ARBA" id="ARBA00007637"/>
    </source>
</evidence>
<evidence type="ECO:0000256" key="5">
    <source>
        <dbReference type="ARBA" id="ARBA00018569"/>
    </source>
</evidence>
<dbReference type="PANTHER" id="PTHR43725:SF47">
    <property type="entry name" value="UDP-GLUCOSE 4-EPIMERASE"/>
    <property type="match status" value="1"/>
</dbReference>
<comment type="caution">
    <text evidence="10">The sequence shown here is derived from an EMBL/GenBank/DDBJ whole genome shotgun (WGS) entry which is preliminary data.</text>
</comment>
<dbReference type="PATRIC" id="fig|1618550.3.peg.776"/>
<comment type="cofactor">
    <cofactor evidence="2 8">
        <name>NAD(+)</name>
        <dbReference type="ChEBI" id="CHEBI:57540"/>
    </cofactor>
</comment>
<dbReference type="GO" id="GO:0005829">
    <property type="term" value="C:cytosol"/>
    <property type="evidence" value="ECO:0007669"/>
    <property type="project" value="TreeGrafter"/>
</dbReference>
<dbReference type="GO" id="GO:0006012">
    <property type="term" value="P:galactose metabolic process"/>
    <property type="evidence" value="ECO:0007669"/>
    <property type="project" value="UniProtKB-UniPathway"/>
</dbReference>
<evidence type="ECO:0000256" key="6">
    <source>
        <dbReference type="ARBA" id="ARBA00023027"/>
    </source>
</evidence>
<dbReference type="GO" id="GO:0003978">
    <property type="term" value="F:UDP-glucose 4-epimerase activity"/>
    <property type="evidence" value="ECO:0007669"/>
    <property type="project" value="UniProtKB-UniRule"/>
</dbReference>
<dbReference type="Gene3D" id="3.40.50.720">
    <property type="entry name" value="NAD(P)-binding Rossmann-like Domain"/>
    <property type="match status" value="1"/>
</dbReference>
<dbReference type="Gene3D" id="3.90.25.10">
    <property type="entry name" value="UDP-galactose 4-epimerase, domain 1"/>
    <property type="match status" value="1"/>
</dbReference>
<feature type="domain" description="NAD(P)-binding" evidence="9">
    <location>
        <begin position="4"/>
        <end position="323"/>
    </location>
</feature>
<dbReference type="Pfam" id="PF16363">
    <property type="entry name" value="GDP_Man_Dehyd"/>
    <property type="match status" value="1"/>
</dbReference>
<dbReference type="SUPFAM" id="SSF51735">
    <property type="entry name" value="NAD(P)-binding Rossmann-fold domains"/>
    <property type="match status" value="1"/>
</dbReference>
<evidence type="ECO:0000256" key="1">
    <source>
        <dbReference type="ARBA" id="ARBA00000083"/>
    </source>
</evidence>
<dbReference type="AlphaFoldDB" id="A0A0G0NDX2"/>
<evidence type="ECO:0000256" key="8">
    <source>
        <dbReference type="RuleBase" id="RU366046"/>
    </source>
</evidence>
<reference evidence="10 11" key="1">
    <citation type="journal article" date="2015" name="Nature">
        <title>rRNA introns, odd ribosomes, and small enigmatic genomes across a large radiation of phyla.</title>
        <authorList>
            <person name="Brown C.T."/>
            <person name="Hug L.A."/>
            <person name="Thomas B.C."/>
            <person name="Sharon I."/>
            <person name="Castelle C.J."/>
            <person name="Singh A."/>
            <person name="Wilkins M.J."/>
            <person name="Williams K.H."/>
            <person name="Banfield J.F."/>
        </authorList>
    </citation>
    <scope>NUCLEOTIDE SEQUENCE [LARGE SCALE GENOMIC DNA]</scope>
</reference>
<accession>A0A0G0NDX2</accession>
<sequence length="336" mass="37644">MKILVTGGSGYIGSHTCLELLKMNYEVAVIDNLSNSKKTSLKRVEKITKNKIDFFKVDLLDLKKLNHVFDKFTPDAVIHFAGKKAVGESVIKPIEYYKNNLGGTINLIEVMKNHNIKKLIFSSSCTVYGLPNKVPIKEDFPVSAVNPYGRTKLFIEFLLQDVSQSDPNWNIIVLRYFNPVGADQSGIIGEDPNGIPNNLFPYITQVAVGKLPILSIYGNDYPTPDGTCIRDYIHVSDLAFGHVKAIDKLRKSSGTNTYNLGTGKGYSVLEVLSTFEKVTGKNIPHRFVKRREGDVSASYSDTTKARRELGWKANKNLEDMCKDAWHFQSLNPRGYN</sequence>
<protein>
    <recommendedName>
        <fullName evidence="5 8">UDP-glucose 4-epimerase</fullName>
        <ecNumber evidence="4 8">5.1.3.2</ecNumber>
    </recommendedName>
</protein>
<evidence type="ECO:0000256" key="4">
    <source>
        <dbReference type="ARBA" id="ARBA00013189"/>
    </source>
</evidence>
<proteinExistence type="inferred from homology"/>
<dbReference type="PRINTS" id="PR01713">
    <property type="entry name" value="NUCEPIMERASE"/>
</dbReference>
<keyword evidence="8" id="KW-0119">Carbohydrate metabolism</keyword>
<dbReference type="NCBIfam" id="TIGR01179">
    <property type="entry name" value="galE"/>
    <property type="match status" value="1"/>
</dbReference>
<evidence type="ECO:0000313" key="11">
    <source>
        <dbReference type="Proteomes" id="UP000034246"/>
    </source>
</evidence>
<dbReference type="NCBIfam" id="NF007956">
    <property type="entry name" value="PRK10675.1"/>
    <property type="match status" value="1"/>
</dbReference>
<dbReference type="InterPro" id="IPR005886">
    <property type="entry name" value="UDP_G4E"/>
</dbReference>
<evidence type="ECO:0000313" key="10">
    <source>
        <dbReference type="EMBL" id="KKR11021.1"/>
    </source>
</evidence>
<dbReference type="InterPro" id="IPR036291">
    <property type="entry name" value="NAD(P)-bd_dom_sf"/>
</dbReference>
<organism evidence="10 11">
    <name type="scientific">Candidatus Woesebacteria bacterium GW2011_GWA1_39_21</name>
    <dbReference type="NCBI Taxonomy" id="1618550"/>
    <lineage>
        <taxon>Bacteria</taxon>
        <taxon>Candidatus Woeseibacteriota</taxon>
    </lineage>
</organism>
<evidence type="ECO:0000259" key="9">
    <source>
        <dbReference type="Pfam" id="PF16363"/>
    </source>
</evidence>
<dbReference type="InterPro" id="IPR016040">
    <property type="entry name" value="NAD(P)-bd_dom"/>
</dbReference>
<keyword evidence="6 8" id="KW-0520">NAD</keyword>
<dbReference type="EMBL" id="LBWP01000012">
    <property type="protein sequence ID" value="KKR11021.1"/>
    <property type="molecule type" value="Genomic_DNA"/>
</dbReference>
<dbReference type="Proteomes" id="UP000034246">
    <property type="component" value="Unassembled WGS sequence"/>
</dbReference>
<dbReference type="CDD" id="cd05247">
    <property type="entry name" value="UDP_G4E_1_SDR_e"/>
    <property type="match status" value="1"/>
</dbReference>
<gene>
    <name evidence="10" type="ORF">UT39_C0012G0043</name>
</gene>
<comment type="pathway">
    <text evidence="8">Carbohydrate metabolism; galactose metabolism.</text>
</comment>
<comment type="similarity">
    <text evidence="3 8">Belongs to the NAD(P)-dependent epimerase/dehydratase family.</text>
</comment>
<comment type="subunit">
    <text evidence="8">Homodimer.</text>
</comment>
<name>A0A0G0NDX2_9BACT</name>
<evidence type="ECO:0000256" key="7">
    <source>
        <dbReference type="ARBA" id="ARBA00023235"/>
    </source>
</evidence>
<comment type="catalytic activity">
    <reaction evidence="1 8">
        <text>UDP-alpha-D-glucose = UDP-alpha-D-galactose</text>
        <dbReference type="Rhea" id="RHEA:22168"/>
        <dbReference type="ChEBI" id="CHEBI:58885"/>
        <dbReference type="ChEBI" id="CHEBI:66914"/>
        <dbReference type="EC" id="5.1.3.2"/>
    </reaction>
</comment>